<keyword evidence="2" id="KW-1185">Reference proteome</keyword>
<proteinExistence type="predicted"/>
<dbReference type="EMBL" id="JADYXP020000010">
    <property type="protein sequence ID" value="KAL0115200.1"/>
    <property type="molecule type" value="Genomic_DNA"/>
</dbReference>
<comment type="caution">
    <text evidence="1">The sequence shown here is derived from an EMBL/GenBank/DDBJ whole genome shotgun (WGS) entry which is preliminary data.</text>
</comment>
<dbReference type="Proteomes" id="UP001430953">
    <property type="component" value="Unassembled WGS sequence"/>
</dbReference>
<name>A0AAW2FMK2_9HYME</name>
<gene>
    <name evidence="1" type="ORF">PUN28_010656</name>
</gene>
<evidence type="ECO:0000313" key="2">
    <source>
        <dbReference type="Proteomes" id="UP001430953"/>
    </source>
</evidence>
<evidence type="ECO:0000313" key="1">
    <source>
        <dbReference type="EMBL" id="KAL0115200.1"/>
    </source>
</evidence>
<sequence>MASSAYLLGRSVIQDNGRNENQCSKVAIAPPSAVKPCLAMRCFAGDGHFIRPKAETTVSSRVSSAITWVEKHFLSNRATSGSYD</sequence>
<reference evidence="1 2" key="1">
    <citation type="submission" date="2023-03" db="EMBL/GenBank/DDBJ databases">
        <title>High recombination rates correlate with genetic variation in Cardiocondyla obscurior ants.</title>
        <authorList>
            <person name="Errbii M."/>
        </authorList>
    </citation>
    <scope>NUCLEOTIDE SEQUENCE [LARGE SCALE GENOMIC DNA]</scope>
    <source>
        <strain evidence="1">Alpha-2009</strain>
        <tissue evidence="1">Whole body</tissue>
    </source>
</reference>
<dbReference type="AlphaFoldDB" id="A0AAW2FMK2"/>
<protein>
    <submittedName>
        <fullName evidence="1">Uncharacterized protein</fullName>
    </submittedName>
</protein>
<organism evidence="1 2">
    <name type="scientific">Cardiocondyla obscurior</name>
    <dbReference type="NCBI Taxonomy" id="286306"/>
    <lineage>
        <taxon>Eukaryota</taxon>
        <taxon>Metazoa</taxon>
        <taxon>Ecdysozoa</taxon>
        <taxon>Arthropoda</taxon>
        <taxon>Hexapoda</taxon>
        <taxon>Insecta</taxon>
        <taxon>Pterygota</taxon>
        <taxon>Neoptera</taxon>
        <taxon>Endopterygota</taxon>
        <taxon>Hymenoptera</taxon>
        <taxon>Apocrita</taxon>
        <taxon>Aculeata</taxon>
        <taxon>Formicoidea</taxon>
        <taxon>Formicidae</taxon>
        <taxon>Myrmicinae</taxon>
        <taxon>Cardiocondyla</taxon>
    </lineage>
</organism>
<accession>A0AAW2FMK2</accession>